<keyword evidence="8" id="KW-1185">Reference proteome</keyword>
<dbReference type="InterPro" id="IPR011608">
    <property type="entry name" value="PRD"/>
</dbReference>
<dbReference type="Gene3D" id="1.10.1790.10">
    <property type="entry name" value="PRD domain"/>
    <property type="match status" value="1"/>
</dbReference>
<reference evidence="7 8" key="1">
    <citation type="submission" date="2024-11" db="EMBL/GenBank/DDBJ databases">
        <authorList>
            <person name="Lucas J.A."/>
        </authorList>
    </citation>
    <scope>NUCLEOTIDE SEQUENCE [LARGE SCALE GENOMIC DNA]</scope>
    <source>
        <strain evidence="7 8">Z 5.4</strain>
    </source>
</reference>
<dbReference type="Pfam" id="PF03610">
    <property type="entry name" value="EIIA-man"/>
    <property type="match status" value="1"/>
</dbReference>
<dbReference type="PROSITE" id="PS50045">
    <property type="entry name" value="SIGMA54_INTERACT_4"/>
    <property type="match status" value="1"/>
</dbReference>
<proteinExistence type="predicted"/>
<keyword evidence="1" id="KW-0808">Transferase</keyword>
<dbReference type="Gene3D" id="3.40.50.510">
    <property type="entry name" value="Phosphotransferase system, mannose-type IIA component"/>
    <property type="match status" value="1"/>
</dbReference>
<evidence type="ECO:0000256" key="2">
    <source>
        <dbReference type="ARBA" id="ARBA00022741"/>
    </source>
</evidence>
<dbReference type="RefSeq" id="WP_406582836.1">
    <property type="nucleotide sequence ID" value="NZ_JBJHQH010000022.1"/>
</dbReference>
<evidence type="ECO:0000259" key="4">
    <source>
        <dbReference type="PROSITE" id="PS50045"/>
    </source>
</evidence>
<dbReference type="Proteomes" id="UP001623041">
    <property type="component" value="Unassembled WGS sequence"/>
</dbReference>
<dbReference type="PROSITE" id="PS51372">
    <property type="entry name" value="PRD_2"/>
    <property type="match status" value="2"/>
</dbReference>
<name>A0ABW8RPM2_9BACI</name>
<dbReference type="InterPro" id="IPR036634">
    <property type="entry name" value="PRD_sf"/>
</dbReference>
<dbReference type="CDD" id="cd00009">
    <property type="entry name" value="AAA"/>
    <property type="match status" value="1"/>
</dbReference>
<accession>A0ABW8RPM2</accession>
<dbReference type="Pfam" id="PF00158">
    <property type="entry name" value="Sigma54_activat"/>
    <property type="match status" value="1"/>
</dbReference>
<dbReference type="InterPro" id="IPR004701">
    <property type="entry name" value="PTS_EIIA_man-typ"/>
</dbReference>
<dbReference type="PANTHER" id="PTHR32071:SF38">
    <property type="entry name" value="PSP OPERON TRANSCRIPTIONAL ACTIVATOR"/>
    <property type="match status" value="1"/>
</dbReference>
<dbReference type="EMBL" id="JBJHQH010000022">
    <property type="protein sequence ID" value="MFK9094364.1"/>
    <property type="molecule type" value="Genomic_DNA"/>
</dbReference>
<evidence type="ECO:0000259" key="6">
    <source>
        <dbReference type="PROSITE" id="PS51372"/>
    </source>
</evidence>
<evidence type="ECO:0000313" key="8">
    <source>
        <dbReference type="Proteomes" id="UP001623041"/>
    </source>
</evidence>
<dbReference type="InterPro" id="IPR003593">
    <property type="entry name" value="AAA+_ATPase"/>
</dbReference>
<dbReference type="SUPFAM" id="SSF63520">
    <property type="entry name" value="PTS-regulatory domain, PRD"/>
    <property type="match status" value="2"/>
</dbReference>
<keyword evidence="3" id="KW-0067">ATP-binding</keyword>
<dbReference type="PANTHER" id="PTHR32071">
    <property type="entry name" value="TRANSCRIPTIONAL REGULATORY PROTEIN"/>
    <property type="match status" value="1"/>
</dbReference>
<evidence type="ECO:0000256" key="1">
    <source>
        <dbReference type="ARBA" id="ARBA00022679"/>
    </source>
</evidence>
<evidence type="ECO:0000256" key="3">
    <source>
        <dbReference type="ARBA" id="ARBA00022840"/>
    </source>
</evidence>
<protein>
    <submittedName>
        <fullName evidence="7">Sigma 54-interacting transcriptional regulator</fullName>
    </submittedName>
</protein>
<dbReference type="Gene3D" id="3.40.50.300">
    <property type="entry name" value="P-loop containing nucleotide triphosphate hydrolases"/>
    <property type="match status" value="1"/>
</dbReference>
<evidence type="ECO:0000259" key="5">
    <source>
        <dbReference type="PROSITE" id="PS51096"/>
    </source>
</evidence>
<dbReference type="Pfam" id="PF00874">
    <property type="entry name" value="PRD"/>
    <property type="match status" value="2"/>
</dbReference>
<dbReference type="SMART" id="SM00382">
    <property type="entry name" value="AAA"/>
    <property type="match status" value="1"/>
</dbReference>
<evidence type="ECO:0000313" key="7">
    <source>
        <dbReference type="EMBL" id="MFK9094364.1"/>
    </source>
</evidence>
<sequence>MYRINSVALELQKKSKGVPKSVLAEGKCLGFTANDISSELQIARNSVSEDLNELVNRGIAVKIKSRPVFFFDLQVLEYYTGKSIQVPANQYKQISEYFSIPEMKTSSPSAPLIQEKNQDDVFREIIGYNGSLKEAIAKLKAAVLYPPFGLNVMLTGEPGVGKTMIAGAIHHYLANYRKQAVPFVYFNCSEYYNNPELLTSHLFGHAKGAFTGAHSDKSGLIEKANGGFLFLDEVHRLTSEGQEKLFTVLDRGSYSRMGETQFHPVNVRFICATTEDIQSAMLQTFLRRIQVVVHLPTLTERSVKERLELALLFFQKECNKVRKIIEVTKPFLRFISESSYSGNIGQMKSDIQFICAQGYLDSLNDNPEMIRIDERYINKKGSDLKTLEGPKDTFAVTESIRFIPDHQSITVEEVMQKPVPEQGGDIFYNFLLKEFIKLRNSNVPYQETIAILRKKIESIFDYGLYQQHETKFTPAAESYKFQDKMEVLISYIEEFISFPLNDAVKNNLRNHFYSLISIVEENERDDFFLYSGQLIINQLDYYEESKTICEKIEETFQIKCPPTELSFISFLLRDLMRKENKGQWEKNCGVVIIAHGQTTASSMADYANHLFSQQIIQAINIPIEQSVNDTLDLLKQLVRETQMNKLILLVDIGSLLYFGNIISEEFQMEVLMIKNINLLSVLELMREIVYETTDFNYLLSVMNDKNHQTVLCQSGAYRDKRVLIITCITGIGTALKIEKLLIDTFSDHFPDNLRLMTLDYEVTKTLDSLSAYLGEDERPLAIIGTFQTELPDVPFIPLDVLFSENGIERLMIVLGYDMSNKVSEEIKDKISSKYIQNLSLEAIVNYINVLNPQKLLIEMKQIYNNICHQLDIRPSKLVMLRFMIHCCCTVERLVVNPETISTTHVNLSSDNEKVRSVIKLSFRHVELSYNIELSPLEIQYIYELIYG</sequence>
<dbReference type="InterPro" id="IPR036662">
    <property type="entry name" value="PTS_EIIA_man-typ_sf"/>
</dbReference>
<dbReference type="InterPro" id="IPR002078">
    <property type="entry name" value="Sigma_54_int"/>
</dbReference>
<dbReference type="InterPro" id="IPR027417">
    <property type="entry name" value="P-loop_NTPase"/>
</dbReference>
<keyword evidence="2" id="KW-0547">Nucleotide-binding</keyword>
<dbReference type="SUPFAM" id="SSF52540">
    <property type="entry name" value="P-loop containing nucleoside triphosphate hydrolases"/>
    <property type="match status" value="1"/>
</dbReference>
<dbReference type="PROSITE" id="PS51096">
    <property type="entry name" value="PTS_EIIA_TYPE_4"/>
    <property type="match status" value="1"/>
</dbReference>
<feature type="domain" description="PRD" evidence="6">
    <location>
        <begin position="850"/>
        <end position="947"/>
    </location>
</feature>
<organism evidence="7 8">
    <name type="scientific">Bacillus salipaludis</name>
    <dbReference type="NCBI Taxonomy" id="2547811"/>
    <lineage>
        <taxon>Bacteria</taxon>
        <taxon>Bacillati</taxon>
        <taxon>Bacillota</taxon>
        <taxon>Bacilli</taxon>
        <taxon>Bacillales</taxon>
        <taxon>Bacillaceae</taxon>
        <taxon>Bacillus</taxon>
    </lineage>
</organism>
<feature type="domain" description="PTS EIIA type-4" evidence="5">
    <location>
        <begin position="587"/>
        <end position="710"/>
    </location>
</feature>
<comment type="caution">
    <text evidence="7">The sequence shown here is derived from an EMBL/GenBank/DDBJ whole genome shotgun (WGS) entry which is preliminary data.</text>
</comment>
<feature type="domain" description="Sigma-54 factor interaction" evidence="4">
    <location>
        <begin position="125"/>
        <end position="356"/>
    </location>
</feature>
<feature type="domain" description="PRD" evidence="6">
    <location>
        <begin position="476"/>
        <end position="582"/>
    </location>
</feature>
<dbReference type="SUPFAM" id="SSF53062">
    <property type="entry name" value="PTS system fructose IIA component-like"/>
    <property type="match status" value="1"/>
</dbReference>
<gene>
    <name evidence="7" type="ORF">ACJEBI_23190</name>
</gene>